<keyword evidence="2" id="KW-1185">Reference proteome</keyword>
<gene>
    <name evidence="1" type="ORF">Abiwalacus_15780</name>
</gene>
<name>A0ABN6QJS1_9BACT</name>
<proteinExistence type="predicted"/>
<protein>
    <submittedName>
        <fullName evidence="1">Uncharacterized protein</fullName>
    </submittedName>
</protein>
<accession>A0ABN6QJS1</accession>
<evidence type="ECO:0000313" key="2">
    <source>
        <dbReference type="Proteomes" id="UP001062263"/>
    </source>
</evidence>
<dbReference type="Proteomes" id="UP001062263">
    <property type="component" value="Chromosome"/>
</dbReference>
<dbReference type="EMBL" id="AP025943">
    <property type="protein sequence ID" value="BDL44004.1"/>
    <property type="molecule type" value="Genomic_DNA"/>
</dbReference>
<evidence type="ECO:0000313" key="1">
    <source>
        <dbReference type="EMBL" id="BDL44004.1"/>
    </source>
</evidence>
<reference evidence="1" key="1">
    <citation type="submission" date="2022-06" db="EMBL/GenBank/DDBJ databases">
        <title>Akkermansia biwalacus sp. nov., an anaerobic mucin-degrading bacterium isolated from human intestine.</title>
        <authorList>
            <person name="Kobayashi Y."/>
            <person name="Inoue S."/>
            <person name="Kawahara T."/>
            <person name="Kohda N."/>
        </authorList>
    </citation>
    <scope>NUCLEOTIDE SEQUENCE</scope>
    <source>
        <strain evidence="1">WON2089</strain>
    </source>
</reference>
<sequence>MKTFFSNANITSMTSGLFSMLLVWMLFHAGIEGAQADTAGGNLPSPGTIALLQPEDEECIALGKLLQQSKLEQFYSKADTMLDNIDTLKGEDLRLSELKRLFWVFYHVASAPTFHLDYDEHTENTFDESMDYEVKLNIQYDMEKLSRSPESVSARHPIDKKSAAALLAQYSSAVVLAFRKDYNKDLKEKHRLMVMEYDQKEAVLKEEYAEKEESSLFNTLVDKRINFENKIIIHEIRNNKVQQTLQNSLERIIWLTLLLQCCPEQPAAVKRYIRNAGYEEKEIPALLHRTVGKTKNTEFLYDALEKSPASPAHT</sequence>
<organism evidence="1 2">
    <name type="scientific">Akkermansia biwaensis</name>
    <dbReference type="NCBI Taxonomy" id="2946555"/>
    <lineage>
        <taxon>Bacteria</taxon>
        <taxon>Pseudomonadati</taxon>
        <taxon>Verrucomicrobiota</taxon>
        <taxon>Verrucomicrobiia</taxon>
        <taxon>Verrucomicrobiales</taxon>
        <taxon>Akkermansiaceae</taxon>
        <taxon>Akkermansia</taxon>
    </lineage>
</organism>